<reference evidence="2 3" key="1">
    <citation type="journal article" date="2012" name="PLoS Pathog.">
        <title>Diverse lifestyles and strategies of plant pathogenesis encoded in the genomes of eighteen Dothideomycetes fungi.</title>
        <authorList>
            <person name="Ohm R.A."/>
            <person name="Feau N."/>
            <person name="Henrissat B."/>
            <person name="Schoch C.L."/>
            <person name="Horwitz B.A."/>
            <person name="Barry K.W."/>
            <person name="Condon B.J."/>
            <person name="Copeland A.C."/>
            <person name="Dhillon B."/>
            <person name="Glaser F."/>
            <person name="Hesse C.N."/>
            <person name="Kosti I."/>
            <person name="LaButti K."/>
            <person name="Lindquist E.A."/>
            <person name="Lucas S."/>
            <person name="Salamov A.A."/>
            <person name="Bradshaw R.E."/>
            <person name="Ciuffetti L."/>
            <person name="Hamelin R.C."/>
            <person name="Kema G.H.J."/>
            <person name="Lawrence C."/>
            <person name="Scott J.A."/>
            <person name="Spatafora J.W."/>
            <person name="Turgeon B.G."/>
            <person name="de Wit P.J.G.M."/>
            <person name="Zhong S."/>
            <person name="Goodwin S.B."/>
            <person name="Grigoriev I.V."/>
        </authorList>
    </citation>
    <scope>NUCLEOTIDE SEQUENCE [LARGE SCALE GENOMIC DNA]</scope>
    <source>
        <strain evidence="3">ND90Pr / ATCC 201652</strain>
    </source>
</reference>
<dbReference type="RefSeq" id="XP_007705277.1">
    <property type="nucleotide sequence ID" value="XM_007707087.1"/>
</dbReference>
<dbReference type="HOGENOM" id="CLU_2704639_0_0_1"/>
<feature type="region of interest" description="Disordered" evidence="1">
    <location>
        <begin position="1"/>
        <end position="22"/>
    </location>
</feature>
<organism evidence="2 3">
    <name type="scientific">Cochliobolus sativus (strain ND90Pr / ATCC 201652)</name>
    <name type="common">Common root rot and spot blotch fungus</name>
    <name type="synonym">Bipolaris sorokiniana</name>
    <dbReference type="NCBI Taxonomy" id="665912"/>
    <lineage>
        <taxon>Eukaryota</taxon>
        <taxon>Fungi</taxon>
        <taxon>Dikarya</taxon>
        <taxon>Ascomycota</taxon>
        <taxon>Pezizomycotina</taxon>
        <taxon>Dothideomycetes</taxon>
        <taxon>Pleosporomycetidae</taxon>
        <taxon>Pleosporales</taxon>
        <taxon>Pleosporineae</taxon>
        <taxon>Pleosporaceae</taxon>
        <taxon>Bipolaris</taxon>
    </lineage>
</organism>
<gene>
    <name evidence="2" type="ORF">COCSADRAFT_259451</name>
</gene>
<dbReference type="KEGG" id="bsc:COCSADRAFT_259451"/>
<reference evidence="3" key="2">
    <citation type="journal article" date="2013" name="PLoS Genet.">
        <title>Comparative genome structure, secondary metabolite, and effector coding capacity across Cochliobolus pathogens.</title>
        <authorList>
            <person name="Condon B.J."/>
            <person name="Leng Y."/>
            <person name="Wu D."/>
            <person name="Bushley K.E."/>
            <person name="Ohm R.A."/>
            <person name="Otillar R."/>
            <person name="Martin J."/>
            <person name="Schackwitz W."/>
            <person name="Grimwood J."/>
            <person name="MohdZainudin N."/>
            <person name="Xue C."/>
            <person name="Wang R."/>
            <person name="Manning V.A."/>
            <person name="Dhillon B."/>
            <person name="Tu Z.J."/>
            <person name="Steffenson B.J."/>
            <person name="Salamov A."/>
            <person name="Sun H."/>
            <person name="Lowry S."/>
            <person name="LaButti K."/>
            <person name="Han J."/>
            <person name="Copeland A."/>
            <person name="Lindquist E."/>
            <person name="Barry K."/>
            <person name="Schmutz J."/>
            <person name="Baker S.E."/>
            <person name="Ciuffetti L.M."/>
            <person name="Grigoriev I.V."/>
            <person name="Zhong S."/>
            <person name="Turgeon B.G."/>
        </authorList>
    </citation>
    <scope>NUCLEOTIDE SEQUENCE [LARGE SCALE GENOMIC DNA]</scope>
    <source>
        <strain evidence="3">ND90Pr / ATCC 201652</strain>
    </source>
</reference>
<protein>
    <submittedName>
        <fullName evidence="2">Uncharacterized protein</fullName>
    </submittedName>
</protein>
<keyword evidence="3" id="KW-1185">Reference proteome</keyword>
<evidence type="ECO:0000256" key="1">
    <source>
        <dbReference type="SAM" id="MobiDB-lite"/>
    </source>
</evidence>
<dbReference type="EMBL" id="KB445654">
    <property type="protein sequence ID" value="EMD58773.1"/>
    <property type="molecule type" value="Genomic_DNA"/>
</dbReference>
<accession>M2RUD1</accession>
<name>M2RUD1_COCSN</name>
<dbReference type="Proteomes" id="UP000016934">
    <property type="component" value="Unassembled WGS sequence"/>
</dbReference>
<evidence type="ECO:0000313" key="2">
    <source>
        <dbReference type="EMBL" id="EMD58773.1"/>
    </source>
</evidence>
<evidence type="ECO:0000313" key="3">
    <source>
        <dbReference type="Proteomes" id="UP000016934"/>
    </source>
</evidence>
<sequence length="73" mass="8022">MLIVPEISHTEQVHPEGSPQRGRVYPSLVYTASGRSNRPMGGIRRLFFALLFPPPLAAAATNPWSRSTDPPHS</sequence>
<dbReference type="AlphaFoldDB" id="M2RUD1"/>
<proteinExistence type="predicted"/>
<dbReference type="GeneID" id="19135406"/>